<dbReference type="PANTHER" id="PTHR43064:SF1">
    <property type="entry name" value="SLL1489 PROTEIN"/>
    <property type="match status" value="1"/>
</dbReference>
<dbReference type="Pfam" id="PF00731">
    <property type="entry name" value="AIRC"/>
    <property type="match status" value="1"/>
</dbReference>
<dbReference type="SMART" id="SM01001">
    <property type="entry name" value="AIRC"/>
    <property type="match status" value="1"/>
</dbReference>
<dbReference type="PANTHER" id="PTHR43064">
    <property type="entry name" value="PHOSPHORIBOSYLAMINOIMIDAZOLE CARBOXYLASE-RELATED"/>
    <property type="match status" value="1"/>
</dbReference>
<protein>
    <submittedName>
        <fullName evidence="2">Nickel pincer cofactor biosynthesis protein LarB</fullName>
    </submittedName>
</protein>
<evidence type="ECO:0000259" key="1">
    <source>
        <dbReference type="SMART" id="SM01001"/>
    </source>
</evidence>
<dbReference type="Gene3D" id="3.40.50.1970">
    <property type="match status" value="1"/>
</dbReference>
<dbReference type="Proteomes" id="UP001597227">
    <property type="component" value="Unassembled WGS sequence"/>
</dbReference>
<keyword evidence="3" id="KW-1185">Reference proteome</keyword>
<dbReference type="InterPro" id="IPR039476">
    <property type="entry name" value="P2CMN_synthase_LarB"/>
</dbReference>
<evidence type="ECO:0000313" key="2">
    <source>
        <dbReference type="EMBL" id="MFD1778063.1"/>
    </source>
</evidence>
<dbReference type="RefSeq" id="WP_304220421.1">
    <property type="nucleotide sequence ID" value="NZ_JBHUEK010000007.1"/>
</dbReference>
<dbReference type="EMBL" id="JBHUEK010000007">
    <property type="protein sequence ID" value="MFD1778063.1"/>
    <property type="molecule type" value="Genomic_DNA"/>
</dbReference>
<dbReference type="NCBIfam" id="NF033503">
    <property type="entry name" value="LarB"/>
    <property type="match status" value="1"/>
</dbReference>
<proteinExistence type="predicted"/>
<reference evidence="3" key="1">
    <citation type="journal article" date="2019" name="Int. J. Syst. Evol. Microbiol.">
        <title>The Global Catalogue of Microorganisms (GCM) 10K type strain sequencing project: providing services to taxonomists for standard genome sequencing and annotation.</title>
        <authorList>
            <consortium name="The Broad Institute Genomics Platform"/>
            <consortium name="The Broad Institute Genome Sequencing Center for Infectious Disease"/>
            <person name="Wu L."/>
            <person name="Ma J."/>
        </authorList>
    </citation>
    <scope>NUCLEOTIDE SEQUENCE [LARGE SCALE GENOMIC DNA]</scope>
    <source>
        <strain evidence="3">CCUG 15531</strain>
    </source>
</reference>
<dbReference type="InterPro" id="IPR000031">
    <property type="entry name" value="PurE_dom"/>
</dbReference>
<comment type="caution">
    <text evidence="2">The sequence shown here is derived from an EMBL/GenBank/DDBJ whole genome shotgun (WGS) entry which is preliminary data.</text>
</comment>
<sequence length="251" mass="27196">MVEEILKQVKQGTLSIDDAKQQLATYENLGFAKIDHHRKNRQGFPEIVFGEGKTKEQIQTIVNVIKGRGDNVLVTRISQDKADFILHSNPEFVYNETAQILYWTDTTQDQKQRDGYVAIVCAGTSDLRVAEEAAITAEVLGSTVRRFYDVGVAGIHRLFDNIDEIRNANVSVVVAGMEGALPSVVGGLVSHPIIAVPTSIGYGANFQGLSALLTMLNSCASGISVVNIDNGFGGAYSAVLIDQLAQKENVK</sequence>
<gene>
    <name evidence="2" type="primary">larB</name>
    <name evidence="2" type="ORF">ACFSFW_05235</name>
</gene>
<accession>A0ABW4MJR8</accession>
<evidence type="ECO:0000313" key="3">
    <source>
        <dbReference type="Proteomes" id="UP001597227"/>
    </source>
</evidence>
<feature type="domain" description="PurE" evidence="1">
    <location>
        <begin position="115"/>
        <end position="247"/>
    </location>
</feature>
<organism evidence="2 3">
    <name type="scientific">Fredinandcohnia salidurans</name>
    <dbReference type="NCBI Taxonomy" id="2595041"/>
    <lineage>
        <taxon>Bacteria</taxon>
        <taxon>Bacillati</taxon>
        <taxon>Bacillota</taxon>
        <taxon>Bacilli</taxon>
        <taxon>Bacillales</taxon>
        <taxon>Bacillaceae</taxon>
        <taxon>Fredinandcohnia</taxon>
    </lineage>
</organism>
<name>A0ABW4MJR8_9BACI</name>
<dbReference type="SUPFAM" id="SSF52255">
    <property type="entry name" value="N5-CAIR mutase (phosphoribosylaminoimidazole carboxylase, PurE)"/>
    <property type="match status" value="1"/>
</dbReference>